<evidence type="ECO:0000313" key="1">
    <source>
        <dbReference type="EMBL" id="RFU28917.1"/>
    </source>
</evidence>
<gene>
    <name evidence="1" type="ORF">B7463_g7436</name>
</gene>
<keyword evidence="2" id="KW-1185">Reference proteome</keyword>
<accession>A0A3E2H6J7</accession>
<protein>
    <submittedName>
        <fullName evidence="1">Uncharacterized protein</fullName>
    </submittedName>
</protein>
<dbReference type="AlphaFoldDB" id="A0A3E2H6J7"/>
<reference evidence="1 2" key="1">
    <citation type="submission" date="2018-05" db="EMBL/GenBank/DDBJ databases">
        <title>Draft genome sequence of Scytalidium lignicola DSM 105466, a ubiquitous saprotrophic fungus.</title>
        <authorList>
            <person name="Buettner E."/>
            <person name="Gebauer A.M."/>
            <person name="Hofrichter M."/>
            <person name="Liers C."/>
            <person name="Kellner H."/>
        </authorList>
    </citation>
    <scope>NUCLEOTIDE SEQUENCE [LARGE SCALE GENOMIC DNA]</scope>
    <source>
        <strain evidence="1 2">DSM 105466</strain>
    </source>
</reference>
<feature type="non-terminal residue" evidence="1">
    <location>
        <position position="300"/>
    </location>
</feature>
<evidence type="ECO:0000313" key="2">
    <source>
        <dbReference type="Proteomes" id="UP000258309"/>
    </source>
</evidence>
<dbReference type="EMBL" id="NCSJ02000146">
    <property type="protein sequence ID" value="RFU28917.1"/>
    <property type="molecule type" value="Genomic_DNA"/>
</dbReference>
<dbReference type="OrthoDB" id="5185285at2759"/>
<organism evidence="1 2">
    <name type="scientific">Scytalidium lignicola</name>
    <name type="common">Hyphomycete</name>
    <dbReference type="NCBI Taxonomy" id="5539"/>
    <lineage>
        <taxon>Eukaryota</taxon>
        <taxon>Fungi</taxon>
        <taxon>Dikarya</taxon>
        <taxon>Ascomycota</taxon>
        <taxon>Pezizomycotina</taxon>
        <taxon>Leotiomycetes</taxon>
        <taxon>Leotiomycetes incertae sedis</taxon>
        <taxon>Scytalidium</taxon>
    </lineage>
</organism>
<sequence length="300" mass="33360">MTPRGPGSETLRRFIKKLQDPDCYDDDDLERLDDGEGYIIVSDPKLGVKLVHAGIHPEAVHYRHKIYMVIESHGKAANRVAPPGTVVASILTAQYTKRKALCKALLLSVQSKGKRVVADHPDSSSSRCSLCGHNAVFRSVCYNRNFWSGDDYDWKLCCSVDAWWSSYSTYTCCACKEGTMSGFNTENSSNMTDDTPKTMPLDEPQSTPLLPTGAFTCYPQVSWQTIQSASKDGEHGTKNYFFHQQNVYVGAKEGTNYSMVQNAQPTQRFLPDAQVEEVSEEINLAHGVSIEAIEQPTEVN</sequence>
<name>A0A3E2H6J7_SCYLI</name>
<feature type="non-terminal residue" evidence="1">
    <location>
        <position position="1"/>
    </location>
</feature>
<dbReference type="Proteomes" id="UP000258309">
    <property type="component" value="Unassembled WGS sequence"/>
</dbReference>
<comment type="caution">
    <text evidence="1">The sequence shown here is derived from an EMBL/GenBank/DDBJ whole genome shotgun (WGS) entry which is preliminary data.</text>
</comment>
<proteinExistence type="predicted"/>
<dbReference type="OMA" id="CCACKEG"/>